<protein>
    <submittedName>
        <fullName evidence="4">Exonuclease, DNA polymerase III, epsilon subunit family</fullName>
    </submittedName>
</protein>
<dbReference type="PANTHER" id="PTHR30231:SF41">
    <property type="entry name" value="DNA POLYMERASE III SUBUNIT EPSILON"/>
    <property type="match status" value="1"/>
</dbReference>
<dbReference type="RefSeq" id="WP_130077182.1">
    <property type="nucleotide sequence ID" value="NZ_RSCO01000013.1"/>
</dbReference>
<organism evidence="4 5">
    <name type="scientific">Bifidobacterium animalis subsp. lactis</name>
    <name type="common">Bifidobacterium lactis</name>
    <dbReference type="NCBI Taxonomy" id="302911"/>
    <lineage>
        <taxon>Bacteria</taxon>
        <taxon>Bacillati</taxon>
        <taxon>Actinomycetota</taxon>
        <taxon>Actinomycetes</taxon>
        <taxon>Bifidobacteriales</taxon>
        <taxon>Bifidobacteriaceae</taxon>
        <taxon>Bifidobacterium</taxon>
    </lineage>
</organism>
<sequence>MKKRTLWTALAVTFVVVAVVGPFTGQNQSAGDIVIGIIGCLAIAALFWWLRGRTDPEARFQARRKAPVATTVRLPDDYTSIDIETTGLDTQNDRIVELGAIRVRNGRPSGSFSQLVNPNVPIPEKTTEITGITANDVIGHPGTVQALASFAAFIGDDILLGHNIRRFDLPMIQAELARNGLPPLQNQTLDTLPLAQSIFPGERNRLVDLIRRLDIAQTESHRAADDALQTAEVYEKLKTL</sequence>
<dbReference type="SUPFAM" id="SSF53098">
    <property type="entry name" value="Ribonuclease H-like"/>
    <property type="match status" value="1"/>
</dbReference>
<evidence type="ECO:0000256" key="1">
    <source>
        <dbReference type="ARBA" id="ARBA00022839"/>
    </source>
</evidence>
<proteinExistence type="predicted"/>
<evidence type="ECO:0000256" key="2">
    <source>
        <dbReference type="SAM" id="Phobius"/>
    </source>
</evidence>
<name>A0A8B3RIS1_BIFAN</name>
<keyword evidence="1 4" id="KW-0540">Nuclease</keyword>
<keyword evidence="2" id="KW-0812">Transmembrane</keyword>
<feature type="domain" description="Exonuclease" evidence="3">
    <location>
        <begin position="77"/>
        <end position="240"/>
    </location>
</feature>
<dbReference type="InterPro" id="IPR012337">
    <property type="entry name" value="RNaseH-like_sf"/>
</dbReference>
<keyword evidence="2" id="KW-0472">Membrane</keyword>
<reference evidence="4 5" key="1">
    <citation type="journal article" date="2019" name="Appl. Environ. Microbiol.">
        <title>Dissecting the evolutionary development of the Bifidobacterium animalis species through comparative genomics analyses.</title>
        <authorList>
            <person name="Lugli G.A."/>
            <person name="Mancino W."/>
            <person name="Milani C."/>
            <person name="Duranti S."/>
            <person name="Mancabelli L."/>
            <person name="Napoli S."/>
            <person name="Mangifesta M."/>
            <person name="Viappiani A."/>
            <person name="Anzalone R."/>
            <person name="Longhi G."/>
            <person name="van Sinderen D."/>
            <person name="Ventura M."/>
            <person name="Turroni F."/>
        </authorList>
    </citation>
    <scope>NUCLEOTIDE SEQUENCE [LARGE SCALE GENOMIC DNA]</scope>
    <source>
        <strain evidence="4 5">2011B</strain>
    </source>
</reference>
<evidence type="ECO:0000259" key="3">
    <source>
        <dbReference type="SMART" id="SM00479"/>
    </source>
</evidence>
<dbReference type="EMBL" id="RSCO01000013">
    <property type="protein sequence ID" value="RYM96096.1"/>
    <property type="molecule type" value="Genomic_DNA"/>
</dbReference>
<evidence type="ECO:0000313" key="4">
    <source>
        <dbReference type="EMBL" id="RYM96096.1"/>
    </source>
</evidence>
<keyword evidence="1 4" id="KW-0269">Exonuclease</keyword>
<dbReference type="Pfam" id="PF00929">
    <property type="entry name" value="RNase_T"/>
    <property type="match status" value="1"/>
</dbReference>
<comment type="caution">
    <text evidence="4">The sequence shown here is derived from an EMBL/GenBank/DDBJ whole genome shotgun (WGS) entry which is preliminary data.</text>
</comment>
<accession>A0A8B3RIS1</accession>
<evidence type="ECO:0000313" key="5">
    <source>
        <dbReference type="Proteomes" id="UP000293613"/>
    </source>
</evidence>
<dbReference type="Gene3D" id="3.30.420.10">
    <property type="entry name" value="Ribonuclease H-like superfamily/Ribonuclease H"/>
    <property type="match status" value="1"/>
</dbReference>
<dbReference type="SMART" id="SM00479">
    <property type="entry name" value="EXOIII"/>
    <property type="match status" value="1"/>
</dbReference>
<dbReference type="InterPro" id="IPR036397">
    <property type="entry name" value="RNaseH_sf"/>
</dbReference>
<dbReference type="InterPro" id="IPR013520">
    <property type="entry name" value="Ribonucl_H"/>
</dbReference>
<dbReference type="GO" id="GO:0008408">
    <property type="term" value="F:3'-5' exonuclease activity"/>
    <property type="evidence" value="ECO:0007669"/>
    <property type="project" value="TreeGrafter"/>
</dbReference>
<dbReference type="GO" id="GO:0003677">
    <property type="term" value="F:DNA binding"/>
    <property type="evidence" value="ECO:0007669"/>
    <property type="project" value="InterPro"/>
</dbReference>
<dbReference type="InterPro" id="IPR006054">
    <property type="entry name" value="DnaQ"/>
</dbReference>
<gene>
    <name evidence="4" type="ORF">PG2011B_0293</name>
</gene>
<dbReference type="GO" id="GO:0003887">
    <property type="term" value="F:DNA-directed DNA polymerase activity"/>
    <property type="evidence" value="ECO:0007669"/>
    <property type="project" value="InterPro"/>
</dbReference>
<dbReference type="FunFam" id="3.30.420.10:FF:000045">
    <property type="entry name" value="3'-5' exonuclease DinG"/>
    <property type="match status" value="1"/>
</dbReference>
<keyword evidence="1 4" id="KW-0378">Hydrolase</keyword>
<keyword evidence="2" id="KW-1133">Transmembrane helix</keyword>
<dbReference type="AlphaFoldDB" id="A0A8B3RIS1"/>
<dbReference type="GO" id="GO:0005829">
    <property type="term" value="C:cytosol"/>
    <property type="evidence" value="ECO:0007669"/>
    <property type="project" value="TreeGrafter"/>
</dbReference>
<dbReference type="NCBIfam" id="TIGR00573">
    <property type="entry name" value="dnaq"/>
    <property type="match status" value="1"/>
</dbReference>
<dbReference type="GO" id="GO:0045004">
    <property type="term" value="P:DNA replication proofreading"/>
    <property type="evidence" value="ECO:0007669"/>
    <property type="project" value="TreeGrafter"/>
</dbReference>
<feature type="transmembrane region" description="Helical" evidence="2">
    <location>
        <begin position="32"/>
        <end position="50"/>
    </location>
</feature>
<dbReference type="Proteomes" id="UP000293613">
    <property type="component" value="Unassembled WGS sequence"/>
</dbReference>
<dbReference type="CDD" id="cd06127">
    <property type="entry name" value="DEDDh"/>
    <property type="match status" value="1"/>
</dbReference>
<dbReference type="PANTHER" id="PTHR30231">
    <property type="entry name" value="DNA POLYMERASE III SUBUNIT EPSILON"/>
    <property type="match status" value="1"/>
</dbReference>